<organism evidence="4 5">
    <name type="scientific">Frischella japonica</name>
    <dbReference type="NCBI Taxonomy" id="2741544"/>
    <lineage>
        <taxon>Bacteria</taxon>
        <taxon>Pseudomonadati</taxon>
        <taxon>Pseudomonadota</taxon>
        <taxon>Gammaproteobacteria</taxon>
        <taxon>Orbales</taxon>
        <taxon>Orbaceae</taxon>
        <taxon>Frischella</taxon>
    </lineage>
</organism>
<proteinExistence type="predicted"/>
<dbReference type="InterPro" id="IPR011206">
    <property type="entry name" value="Citrate_lyase_beta/mcl1/mcl2"/>
</dbReference>
<dbReference type="GO" id="GO:0016829">
    <property type="term" value="F:lyase activity"/>
    <property type="evidence" value="ECO:0007669"/>
    <property type="project" value="UniProtKB-KW"/>
</dbReference>
<dbReference type="Pfam" id="PF15617">
    <property type="entry name" value="C-C_Bond_Lyase"/>
    <property type="match status" value="1"/>
</dbReference>
<keyword evidence="5" id="KW-1185">Reference proteome</keyword>
<comment type="caution">
    <text evidence="4">The sequence shown here is derived from an EMBL/GenBank/DDBJ whole genome shotgun (WGS) entry which is preliminary data.</text>
</comment>
<dbReference type="Gene3D" id="3.20.20.60">
    <property type="entry name" value="Phosphoenolpyruvate-binding domains"/>
    <property type="match status" value="1"/>
</dbReference>
<accession>A0ABR7QUU4</accession>
<dbReference type="EMBL" id="JABURY010000006">
    <property type="protein sequence ID" value="MBC9129971.1"/>
    <property type="molecule type" value="Genomic_DNA"/>
</dbReference>
<name>A0ABR7QUU4_9GAMM</name>
<evidence type="ECO:0000256" key="2">
    <source>
        <dbReference type="ARBA" id="ARBA00022723"/>
    </source>
</evidence>
<evidence type="ECO:0000313" key="5">
    <source>
        <dbReference type="Proteomes" id="UP000651208"/>
    </source>
</evidence>
<dbReference type="InterPro" id="IPR040442">
    <property type="entry name" value="Pyrv_kinase-like_dom_sf"/>
</dbReference>
<comment type="cofactor">
    <cofactor evidence="1">
        <name>Mg(2+)</name>
        <dbReference type="ChEBI" id="CHEBI:18420"/>
    </cofactor>
</comment>
<dbReference type="PANTHER" id="PTHR32308:SF10">
    <property type="entry name" value="CITRATE LYASE SUBUNIT BETA"/>
    <property type="match status" value="1"/>
</dbReference>
<keyword evidence="3" id="KW-0460">Magnesium</keyword>
<dbReference type="InterPro" id="IPR039480">
    <property type="entry name" value="C-C_Bond_Lyase-like"/>
</dbReference>
<dbReference type="Proteomes" id="UP000651208">
    <property type="component" value="Unassembled WGS sequence"/>
</dbReference>
<evidence type="ECO:0000313" key="4">
    <source>
        <dbReference type="EMBL" id="MBC9129971.1"/>
    </source>
</evidence>
<dbReference type="RefSeq" id="WP_187754429.1">
    <property type="nucleotide sequence ID" value="NZ_JABURY010000006.1"/>
</dbReference>
<evidence type="ECO:0000256" key="3">
    <source>
        <dbReference type="ARBA" id="ARBA00022842"/>
    </source>
</evidence>
<dbReference type="PANTHER" id="PTHR32308">
    <property type="entry name" value="LYASE BETA SUBUNIT, PUTATIVE (AFU_ORTHOLOGUE AFUA_4G13030)-RELATED"/>
    <property type="match status" value="1"/>
</dbReference>
<dbReference type="PIRSF" id="PIRSF015582">
    <property type="entry name" value="Cit_lyase_B"/>
    <property type="match status" value="1"/>
</dbReference>
<dbReference type="SUPFAM" id="SSF51621">
    <property type="entry name" value="Phosphoenolpyruvate/pyruvate domain"/>
    <property type="match status" value="1"/>
</dbReference>
<keyword evidence="2" id="KW-0479">Metal-binding</keyword>
<dbReference type="InterPro" id="IPR015813">
    <property type="entry name" value="Pyrv/PenolPyrv_kinase-like_dom"/>
</dbReference>
<evidence type="ECO:0000256" key="1">
    <source>
        <dbReference type="ARBA" id="ARBA00001946"/>
    </source>
</evidence>
<gene>
    <name evidence="4" type="ORF">FcAc13_01450</name>
</gene>
<keyword evidence="4" id="KW-0456">Lyase</keyword>
<reference evidence="4 5" key="1">
    <citation type="submission" date="2020-06" db="EMBL/GenBank/DDBJ databases">
        <title>Frischella cerana isolated from Apis cerana gut homogenate.</title>
        <authorList>
            <person name="Wolter L.A."/>
            <person name="Suenami S."/>
            <person name="Miyazaki R."/>
        </authorList>
    </citation>
    <scope>NUCLEOTIDE SEQUENCE [LARGE SCALE GENOMIC DNA]</scope>
    <source>
        <strain evidence="4 5">Ac13</strain>
    </source>
</reference>
<protein>
    <submittedName>
        <fullName evidence="4">HpcH/HpaI aldolase/citrate lyase family protein</fullName>
    </submittedName>
</protein>
<sequence length="302" mass="34665">MNKTISPWNIGSSLYIPANHPDLTKIIINNKYPTLKSIIICLEDAIKSEDILFAKHNLQQTMLQVASFYTNNPSGNQLPLIFVRPRNIAMAKWIITNVDLSYMVGFVLPKFDANCLDDWWQALRTTSLYWMPTLETQDVYNIIKMQQLSDTLNAHPCRDKILVLRIGGNDLMNGLRLRRHRNMTLYDGPIGYLIKMLVTVFAQNNFYLTAPVCEHFSDNDLLRQEVILDINHGLIGKTIIHPSQLTVIDQAYRVSQQEFTEAQQILATTQGVFKVNGSMCEPTTQHRWAADILERAKYFGIY</sequence>